<dbReference type="EMBL" id="JAEUBE010000511">
    <property type="protein sequence ID" value="KAH3660061.1"/>
    <property type="molecule type" value="Genomic_DNA"/>
</dbReference>
<dbReference type="GeneID" id="70239230"/>
<keyword evidence="1" id="KW-1133">Transmembrane helix</keyword>
<keyword evidence="1" id="KW-0472">Membrane</keyword>
<feature type="transmembrane region" description="Helical" evidence="1">
    <location>
        <begin position="18"/>
        <end position="42"/>
    </location>
</feature>
<organism evidence="2 3">
    <name type="scientific">Ogataea philodendri</name>
    <dbReference type="NCBI Taxonomy" id="1378263"/>
    <lineage>
        <taxon>Eukaryota</taxon>
        <taxon>Fungi</taxon>
        <taxon>Dikarya</taxon>
        <taxon>Ascomycota</taxon>
        <taxon>Saccharomycotina</taxon>
        <taxon>Pichiomycetes</taxon>
        <taxon>Pichiales</taxon>
        <taxon>Pichiaceae</taxon>
        <taxon>Ogataea</taxon>
    </lineage>
</organism>
<reference evidence="2" key="2">
    <citation type="submission" date="2021-01" db="EMBL/GenBank/DDBJ databases">
        <authorList>
            <person name="Schikora-Tamarit M.A."/>
        </authorList>
    </citation>
    <scope>NUCLEOTIDE SEQUENCE</scope>
    <source>
        <strain evidence="2">CBS6075</strain>
    </source>
</reference>
<dbReference type="PROSITE" id="PS51257">
    <property type="entry name" value="PROKAR_LIPOPROTEIN"/>
    <property type="match status" value="1"/>
</dbReference>
<evidence type="ECO:0000313" key="2">
    <source>
        <dbReference type="EMBL" id="KAH3660061.1"/>
    </source>
</evidence>
<protein>
    <submittedName>
        <fullName evidence="2">Uncharacterized protein</fullName>
    </submittedName>
</protein>
<gene>
    <name evidence="2" type="ORF">OGAPHI_007266</name>
</gene>
<dbReference type="RefSeq" id="XP_046057772.1">
    <property type="nucleotide sequence ID" value="XM_046208643.1"/>
</dbReference>
<proteinExistence type="predicted"/>
<dbReference type="AlphaFoldDB" id="A0A9P8SZ59"/>
<sequence>MRMLDSCSKSPLSGSSNVAASCCEIWCSVVFFFLGEFWFLVLARAFMTETGSGDCSGVNEGELVTGNGAMFSLSSSDSYCSGVCSTCSVSSSFSSSVNSSSVSTKISSPRMSKIKPGSTGSTMVSSFNTYKLVMEDS</sequence>
<name>A0A9P8SZ59_9ASCO</name>
<keyword evidence="3" id="KW-1185">Reference proteome</keyword>
<evidence type="ECO:0000256" key="1">
    <source>
        <dbReference type="SAM" id="Phobius"/>
    </source>
</evidence>
<reference evidence="2" key="1">
    <citation type="journal article" date="2021" name="Open Biol.">
        <title>Shared evolutionary footprints suggest mitochondrial oxidative damage underlies multiple complex I losses in fungi.</title>
        <authorList>
            <person name="Schikora-Tamarit M.A."/>
            <person name="Marcet-Houben M."/>
            <person name="Nosek J."/>
            <person name="Gabaldon T."/>
        </authorList>
    </citation>
    <scope>NUCLEOTIDE SEQUENCE</scope>
    <source>
        <strain evidence="2">CBS6075</strain>
    </source>
</reference>
<dbReference type="Proteomes" id="UP000769157">
    <property type="component" value="Unassembled WGS sequence"/>
</dbReference>
<comment type="caution">
    <text evidence="2">The sequence shown here is derived from an EMBL/GenBank/DDBJ whole genome shotgun (WGS) entry which is preliminary data.</text>
</comment>
<accession>A0A9P8SZ59</accession>
<evidence type="ECO:0000313" key="3">
    <source>
        <dbReference type="Proteomes" id="UP000769157"/>
    </source>
</evidence>
<keyword evidence="1" id="KW-0812">Transmembrane</keyword>